<dbReference type="HOGENOM" id="CLU_2298390_0_0_1"/>
<dbReference type="Gene3D" id="3.40.970.10">
    <property type="entry name" value="Ribonuclease H1, N-terminal domain"/>
    <property type="match status" value="1"/>
</dbReference>
<proteinExistence type="predicted"/>
<sequence>MFVGKPPAGLSPRAIPIVHGLPTATAQTVNGPMTYFIPKPDHKAPYYCIGRGLAVGIFVNWVLISPLVHGVSGASFKGYDTLEEAEDVLESLIEAGMLTTIR</sequence>
<dbReference type="Pfam" id="PF01693">
    <property type="entry name" value="Cauli_VI"/>
    <property type="match status" value="1"/>
</dbReference>
<reference evidence="2 3" key="1">
    <citation type="submission" date="2014-06" db="EMBL/GenBank/DDBJ databases">
        <authorList>
            <consortium name="DOE Joint Genome Institute"/>
            <person name="Kuo A."/>
            <person name="Kohler A."/>
            <person name="Nagy L.G."/>
            <person name="Floudas D."/>
            <person name="Copeland A."/>
            <person name="Barry K.W."/>
            <person name="Cichocki N."/>
            <person name="Veneault-Fourrey C."/>
            <person name="LaButti K."/>
            <person name="Lindquist E.A."/>
            <person name="Lipzen A."/>
            <person name="Lundell T."/>
            <person name="Morin E."/>
            <person name="Murat C."/>
            <person name="Sun H."/>
            <person name="Tunlid A."/>
            <person name="Henrissat B."/>
            <person name="Grigoriev I.V."/>
            <person name="Hibbett D.S."/>
            <person name="Martin F."/>
            <person name="Nordberg H.P."/>
            <person name="Cantor M.N."/>
            <person name="Hua S.X."/>
        </authorList>
    </citation>
    <scope>NUCLEOTIDE SEQUENCE [LARGE SCALE GENOMIC DNA]</scope>
    <source>
        <strain evidence="2 3">ATCC 200175</strain>
    </source>
</reference>
<dbReference type="SUPFAM" id="SSF55658">
    <property type="entry name" value="L9 N-domain-like"/>
    <property type="match status" value="1"/>
</dbReference>
<gene>
    <name evidence="2" type="ORF">PAXINDRAFT_156259</name>
</gene>
<accession>A0A0C9TVA4</accession>
<dbReference type="EMBL" id="KN819345">
    <property type="protein sequence ID" value="KIJ14158.1"/>
    <property type="molecule type" value="Genomic_DNA"/>
</dbReference>
<feature type="domain" description="Ribonuclease H1 N-terminal" evidence="1">
    <location>
        <begin position="45"/>
        <end position="87"/>
    </location>
</feature>
<evidence type="ECO:0000259" key="1">
    <source>
        <dbReference type="Pfam" id="PF01693"/>
    </source>
</evidence>
<evidence type="ECO:0000313" key="2">
    <source>
        <dbReference type="EMBL" id="KIJ14158.1"/>
    </source>
</evidence>
<dbReference type="InterPro" id="IPR009027">
    <property type="entry name" value="Ribosomal_bL9/RNase_H1_N"/>
</dbReference>
<dbReference type="InterPro" id="IPR011320">
    <property type="entry name" value="RNase_H1_N"/>
</dbReference>
<evidence type="ECO:0000313" key="3">
    <source>
        <dbReference type="Proteomes" id="UP000053647"/>
    </source>
</evidence>
<dbReference type="OrthoDB" id="2688889at2759"/>
<reference evidence="3" key="2">
    <citation type="submission" date="2015-01" db="EMBL/GenBank/DDBJ databases">
        <title>Evolutionary Origins and Diversification of the Mycorrhizal Mutualists.</title>
        <authorList>
            <consortium name="DOE Joint Genome Institute"/>
            <consortium name="Mycorrhizal Genomics Consortium"/>
            <person name="Kohler A."/>
            <person name="Kuo A."/>
            <person name="Nagy L.G."/>
            <person name="Floudas D."/>
            <person name="Copeland A."/>
            <person name="Barry K.W."/>
            <person name="Cichocki N."/>
            <person name="Veneault-Fourrey C."/>
            <person name="LaButti K."/>
            <person name="Lindquist E.A."/>
            <person name="Lipzen A."/>
            <person name="Lundell T."/>
            <person name="Morin E."/>
            <person name="Murat C."/>
            <person name="Riley R."/>
            <person name="Ohm R."/>
            <person name="Sun H."/>
            <person name="Tunlid A."/>
            <person name="Henrissat B."/>
            <person name="Grigoriev I.V."/>
            <person name="Hibbett D.S."/>
            <person name="Martin F."/>
        </authorList>
    </citation>
    <scope>NUCLEOTIDE SEQUENCE [LARGE SCALE GENOMIC DNA]</scope>
    <source>
        <strain evidence="3">ATCC 200175</strain>
    </source>
</reference>
<keyword evidence="3" id="KW-1185">Reference proteome</keyword>
<dbReference type="Proteomes" id="UP000053647">
    <property type="component" value="Unassembled WGS sequence"/>
</dbReference>
<dbReference type="InterPro" id="IPR037056">
    <property type="entry name" value="RNase_H1_N_sf"/>
</dbReference>
<protein>
    <recommendedName>
        <fullName evidence="1">Ribonuclease H1 N-terminal domain-containing protein</fullName>
    </recommendedName>
</protein>
<organism evidence="2 3">
    <name type="scientific">Paxillus involutus ATCC 200175</name>
    <dbReference type="NCBI Taxonomy" id="664439"/>
    <lineage>
        <taxon>Eukaryota</taxon>
        <taxon>Fungi</taxon>
        <taxon>Dikarya</taxon>
        <taxon>Basidiomycota</taxon>
        <taxon>Agaricomycotina</taxon>
        <taxon>Agaricomycetes</taxon>
        <taxon>Agaricomycetidae</taxon>
        <taxon>Boletales</taxon>
        <taxon>Paxilineae</taxon>
        <taxon>Paxillaceae</taxon>
        <taxon>Paxillus</taxon>
    </lineage>
</organism>
<name>A0A0C9TVA4_PAXIN</name>
<dbReference type="AlphaFoldDB" id="A0A0C9TVA4"/>